<keyword evidence="1" id="KW-0472">Membrane</keyword>
<proteinExistence type="predicted"/>
<dbReference type="RefSeq" id="WP_184300154.1">
    <property type="nucleotide sequence ID" value="NZ_JACHLP010000005.1"/>
</dbReference>
<name>A0A840LFU2_9BURK</name>
<organism evidence="2 3">
    <name type="scientific">Roseateles oligotrophus</name>
    <dbReference type="NCBI Taxonomy" id="1769250"/>
    <lineage>
        <taxon>Bacteria</taxon>
        <taxon>Pseudomonadati</taxon>
        <taxon>Pseudomonadota</taxon>
        <taxon>Betaproteobacteria</taxon>
        <taxon>Burkholderiales</taxon>
        <taxon>Sphaerotilaceae</taxon>
        <taxon>Roseateles</taxon>
    </lineage>
</organism>
<keyword evidence="1" id="KW-0812">Transmembrane</keyword>
<dbReference type="AlphaFoldDB" id="A0A840LFU2"/>
<evidence type="ECO:0000313" key="2">
    <source>
        <dbReference type="EMBL" id="MBB4844167.1"/>
    </source>
</evidence>
<keyword evidence="2" id="KW-0645">Protease</keyword>
<feature type="transmembrane region" description="Helical" evidence="1">
    <location>
        <begin position="9"/>
        <end position="42"/>
    </location>
</feature>
<keyword evidence="2" id="KW-0378">Hydrolase</keyword>
<dbReference type="GO" id="GO:0006508">
    <property type="term" value="P:proteolysis"/>
    <property type="evidence" value="ECO:0007669"/>
    <property type="project" value="UniProtKB-KW"/>
</dbReference>
<keyword evidence="3" id="KW-1185">Reference proteome</keyword>
<evidence type="ECO:0000256" key="1">
    <source>
        <dbReference type="SAM" id="Phobius"/>
    </source>
</evidence>
<dbReference type="EMBL" id="JACHLP010000005">
    <property type="protein sequence ID" value="MBB4844167.1"/>
    <property type="molecule type" value="Genomic_DNA"/>
</dbReference>
<feature type="transmembrane region" description="Helical" evidence="1">
    <location>
        <begin position="48"/>
        <end position="68"/>
    </location>
</feature>
<comment type="caution">
    <text evidence="2">The sequence shown here is derived from an EMBL/GenBank/DDBJ whole genome shotgun (WGS) entry which is preliminary data.</text>
</comment>
<reference evidence="2 3" key="1">
    <citation type="submission" date="2020-08" db="EMBL/GenBank/DDBJ databases">
        <title>Functional genomics of gut bacteria from endangered species of beetles.</title>
        <authorList>
            <person name="Carlos-Shanley C."/>
        </authorList>
    </citation>
    <scope>NUCLEOTIDE SEQUENCE [LARGE SCALE GENOMIC DNA]</scope>
    <source>
        <strain evidence="2 3">S00239</strain>
    </source>
</reference>
<accession>A0A840LFU2</accession>
<evidence type="ECO:0000313" key="3">
    <source>
        <dbReference type="Proteomes" id="UP000562027"/>
    </source>
</evidence>
<dbReference type="GO" id="GO:0008233">
    <property type="term" value="F:peptidase activity"/>
    <property type="evidence" value="ECO:0007669"/>
    <property type="project" value="UniProtKB-KW"/>
</dbReference>
<keyword evidence="1" id="KW-1133">Transmembrane helix</keyword>
<gene>
    <name evidence="2" type="ORF">HNP55_002703</name>
</gene>
<dbReference type="Proteomes" id="UP000562027">
    <property type="component" value="Unassembled WGS sequence"/>
</dbReference>
<protein>
    <submittedName>
        <fullName evidence="2">Membrane protein implicated in regulation of membrane protease activity</fullName>
    </submittedName>
</protein>
<sequence length="142" mass="15057">MEINHATTWWIVCGLLVAVELGTGSFYLLMLALGCAAGALAAHLGLGGTAQTVAAALVGGTAVALWHLKRQRGGRPAPAQSNPDVSLDIGQRVFVEHWRADGSAQVRYRGADWQARFQGQGRPEPGAFVIQAIEGSQLLLDR</sequence>